<protein>
    <submittedName>
        <fullName evidence="1">Uncharacterized protein</fullName>
    </submittedName>
</protein>
<proteinExistence type="predicted"/>
<dbReference type="EMBL" id="JACGWJ010000021">
    <property type="protein sequence ID" value="KAL0336520.1"/>
    <property type="molecule type" value="Genomic_DNA"/>
</dbReference>
<organism evidence="1">
    <name type="scientific">Sesamum radiatum</name>
    <name type="common">Black benniseed</name>
    <dbReference type="NCBI Taxonomy" id="300843"/>
    <lineage>
        <taxon>Eukaryota</taxon>
        <taxon>Viridiplantae</taxon>
        <taxon>Streptophyta</taxon>
        <taxon>Embryophyta</taxon>
        <taxon>Tracheophyta</taxon>
        <taxon>Spermatophyta</taxon>
        <taxon>Magnoliopsida</taxon>
        <taxon>eudicotyledons</taxon>
        <taxon>Gunneridae</taxon>
        <taxon>Pentapetalae</taxon>
        <taxon>asterids</taxon>
        <taxon>lamiids</taxon>
        <taxon>Lamiales</taxon>
        <taxon>Pedaliaceae</taxon>
        <taxon>Sesamum</taxon>
    </lineage>
</organism>
<reference evidence="1" key="1">
    <citation type="submission" date="2020-06" db="EMBL/GenBank/DDBJ databases">
        <authorList>
            <person name="Li T."/>
            <person name="Hu X."/>
            <person name="Zhang T."/>
            <person name="Song X."/>
            <person name="Zhang H."/>
            <person name="Dai N."/>
            <person name="Sheng W."/>
            <person name="Hou X."/>
            <person name="Wei L."/>
        </authorList>
    </citation>
    <scope>NUCLEOTIDE SEQUENCE</scope>
    <source>
        <strain evidence="1">G02</strain>
        <tissue evidence="1">Leaf</tissue>
    </source>
</reference>
<gene>
    <name evidence="1" type="ORF">Sradi_4863900</name>
</gene>
<evidence type="ECO:0000313" key="1">
    <source>
        <dbReference type="EMBL" id="KAL0336520.1"/>
    </source>
</evidence>
<dbReference type="AlphaFoldDB" id="A0AAW2N0X6"/>
<name>A0AAW2N0X6_SESRA</name>
<reference evidence="1" key="2">
    <citation type="journal article" date="2024" name="Plant">
        <title>Genomic evolution and insights into agronomic trait innovations of Sesamum species.</title>
        <authorList>
            <person name="Miao H."/>
            <person name="Wang L."/>
            <person name="Qu L."/>
            <person name="Liu H."/>
            <person name="Sun Y."/>
            <person name="Le M."/>
            <person name="Wang Q."/>
            <person name="Wei S."/>
            <person name="Zheng Y."/>
            <person name="Lin W."/>
            <person name="Duan Y."/>
            <person name="Cao H."/>
            <person name="Xiong S."/>
            <person name="Wang X."/>
            <person name="Wei L."/>
            <person name="Li C."/>
            <person name="Ma Q."/>
            <person name="Ju M."/>
            <person name="Zhao R."/>
            <person name="Li G."/>
            <person name="Mu C."/>
            <person name="Tian Q."/>
            <person name="Mei H."/>
            <person name="Zhang T."/>
            <person name="Gao T."/>
            <person name="Zhang H."/>
        </authorList>
    </citation>
    <scope>NUCLEOTIDE SEQUENCE</scope>
    <source>
        <strain evidence="1">G02</strain>
    </source>
</reference>
<sequence length="121" mass="13773">MEEAVIEDKKKGEEKRKSTYTVGELSRLTKRGTDRSFLQEVGTFCVVVLVFEEVAGQHLVDQWVSIEVRLIAVHLLHLLLDQAGELDRVIAGGNFYSKLFYLWETAFGTMLGTRCHTQDLL</sequence>
<comment type="caution">
    <text evidence="1">The sequence shown here is derived from an EMBL/GenBank/DDBJ whole genome shotgun (WGS) entry which is preliminary data.</text>
</comment>
<accession>A0AAW2N0X6</accession>